<keyword evidence="2" id="KW-1185">Reference proteome</keyword>
<evidence type="ECO:0000313" key="1">
    <source>
        <dbReference type="EMBL" id="EAP86175.1"/>
    </source>
</evidence>
<sequence>MPNTSKNTSALQHVYFVPGLAANISIFENIKLSEEFYSVHFLEWMIPDTQETLQDYAKRLCEKIKHDNITLIGVSFGGVVVQEMAKHIDVKRLIIISSVKSKHELPKRMKMARKTGIYKLLPTSLVNYVHKLEDLPVGNMVKKRARLYRTYLSVKDKRYLDWAIKQMVCWDQEEPLTEIIQINGDHDIVFPIEHIENPIVLPGGTHAMIINKYKWLNKNLPKLIENGCLD</sequence>
<dbReference type="Proteomes" id="UP000002297">
    <property type="component" value="Chromosome"/>
</dbReference>
<protein>
    <recommendedName>
        <fullName evidence="3">Alpha/beta hydrolase</fullName>
    </recommendedName>
</protein>
<dbReference type="AlphaFoldDB" id="A3UC24"/>
<name>A3UC24_CROAH</name>
<gene>
    <name evidence="1" type="ordered locus">CA2559_09081</name>
</gene>
<dbReference type="eggNOG" id="COG0657">
    <property type="taxonomic scope" value="Bacteria"/>
</dbReference>
<dbReference type="GeneID" id="89453564"/>
<accession>A3UC24</accession>
<dbReference type="STRING" id="216432.CA2559_09081"/>
<evidence type="ECO:0000313" key="2">
    <source>
        <dbReference type="Proteomes" id="UP000002297"/>
    </source>
</evidence>
<evidence type="ECO:0008006" key="3">
    <source>
        <dbReference type="Google" id="ProtNLM"/>
    </source>
</evidence>
<reference evidence="1 2" key="1">
    <citation type="journal article" date="2010" name="J. Bacteriol.">
        <title>The complete genome sequence of Croceibacter atlanticus HTCC2559T.</title>
        <authorList>
            <person name="Oh H.M."/>
            <person name="Kang I."/>
            <person name="Ferriera S."/>
            <person name="Giovannoni S.J."/>
            <person name="Cho J.C."/>
        </authorList>
    </citation>
    <scope>NUCLEOTIDE SEQUENCE [LARGE SCALE GENOMIC DNA]</scope>
    <source>
        <strain evidence="2">ATCC BAA-628 / HTCC2559 / KCTC 12090</strain>
    </source>
</reference>
<dbReference type="OrthoDB" id="659408at2"/>
<dbReference type="KEGG" id="cat:CA2559_09081"/>
<dbReference type="InterPro" id="IPR029058">
    <property type="entry name" value="AB_hydrolase_fold"/>
</dbReference>
<organism evidence="1 2">
    <name type="scientific">Croceibacter atlanticus (strain ATCC BAA-628 / JCM 21780 / CIP 108009 / IAM 15332 / KCTC 12090 / HTCC2559)</name>
    <dbReference type="NCBI Taxonomy" id="216432"/>
    <lineage>
        <taxon>Bacteria</taxon>
        <taxon>Pseudomonadati</taxon>
        <taxon>Bacteroidota</taxon>
        <taxon>Flavobacteriia</taxon>
        <taxon>Flavobacteriales</taxon>
        <taxon>Flavobacteriaceae</taxon>
        <taxon>Croceibacter</taxon>
    </lineage>
</organism>
<dbReference type="SUPFAM" id="SSF53474">
    <property type="entry name" value="alpha/beta-Hydrolases"/>
    <property type="match status" value="1"/>
</dbReference>
<dbReference type="RefSeq" id="WP_013187561.1">
    <property type="nucleotide sequence ID" value="NC_014230.1"/>
</dbReference>
<dbReference type="Gene3D" id="3.40.50.1820">
    <property type="entry name" value="alpha/beta hydrolase"/>
    <property type="match status" value="1"/>
</dbReference>
<dbReference type="HOGENOM" id="CLU_105002_0_0_10"/>
<proteinExistence type="predicted"/>
<dbReference type="EMBL" id="CP002046">
    <property type="protein sequence ID" value="EAP86175.1"/>
    <property type="molecule type" value="Genomic_DNA"/>
</dbReference>